<accession>A0A397AB54</accession>
<evidence type="ECO:0000313" key="1">
    <source>
        <dbReference type="EMBL" id="RHY04792.1"/>
    </source>
</evidence>
<proteinExistence type="predicted"/>
<dbReference type="PANTHER" id="PTHR47150">
    <property type="entry name" value="OS12G0169200 PROTEIN"/>
    <property type="match status" value="1"/>
</dbReference>
<reference evidence="1 2" key="1">
    <citation type="submission" date="2018-08" db="EMBL/GenBank/DDBJ databases">
        <title>Aphanomyces genome sequencing and annotation.</title>
        <authorList>
            <person name="Minardi D."/>
            <person name="Oidtmann B."/>
            <person name="Van Der Giezen M."/>
            <person name="Studholme D.J."/>
        </authorList>
    </citation>
    <scope>NUCLEOTIDE SEQUENCE [LARGE SCALE GENOMIC DNA]</scope>
    <source>
        <strain evidence="1 2">Kv</strain>
    </source>
</reference>
<sequence>MEDPMAFINEVSNPDVLEQAVSMYIRTKRRQSQDDTVVRGGSRPGKRPNINRQREFYARLLHQGYWGPLPIYDTEHFRRNFKLPIDLFDKIMADITNHDEYFQLTVEAMFKLRYKSALASRFDSKNNYGKRVAYVMLATELSVVMQREFTAKQVQDKVRST</sequence>
<gene>
    <name evidence="1" type="ORF">DYB36_008470</name>
</gene>
<evidence type="ECO:0000313" key="2">
    <source>
        <dbReference type="Proteomes" id="UP000265427"/>
    </source>
</evidence>
<comment type="caution">
    <text evidence="1">The sequence shown here is derived from an EMBL/GenBank/DDBJ whole genome shotgun (WGS) entry which is preliminary data.</text>
</comment>
<organism evidence="1 2">
    <name type="scientific">Aphanomyces astaci</name>
    <name type="common">Crayfish plague agent</name>
    <dbReference type="NCBI Taxonomy" id="112090"/>
    <lineage>
        <taxon>Eukaryota</taxon>
        <taxon>Sar</taxon>
        <taxon>Stramenopiles</taxon>
        <taxon>Oomycota</taxon>
        <taxon>Saprolegniomycetes</taxon>
        <taxon>Saprolegniales</taxon>
        <taxon>Verrucalvaceae</taxon>
        <taxon>Aphanomyces</taxon>
    </lineage>
</organism>
<dbReference type="PANTHER" id="PTHR47150:SF5">
    <property type="entry name" value="OS07G0546750 PROTEIN"/>
    <property type="match status" value="1"/>
</dbReference>
<dbReference type="Proteomes" id="UP000265427">
    <property type="component" value="Unassembled WGS sequence"/>
</dbReference>
<dbReference type="VEuPathDB" id="FungiDB:H257_14538"/>
<protein>
    <submittedName>
        <fullName evidence="1">Uncharacterized protein</fullName>
    </submittedName>
</protein>
<dbReference type="AlphaFoldDB" id="A0A397AB54"/>
<name>A0A397AB54_APHAT</name>
<dbReference type="EMBL" id="QUSZ01006728">
    <property type="protein sequence ID" value="RHY04792.1"/>
    <property type="molecule type" value="Genomic_DNA"/>
</dbReference>